<dbReference type="InterPro" id="IPR013486">
    <property type="entry name" value="SpoIID/LytB"/>
</dbReference>
<dbReference type="InterPro" id="IPR013693">
    <property type="entry name" value="SpoIID/LytB_N"/>
</dbReference>
<evidence type="ECO:0000256" key="1">
    <source>
        <dbReference type="SAM" id="Phobius"/>
    </source>
</evidence>
<keyword evidence="1" id="KW-1133">Transmembrane helix</keyword>
<dbReference type="OrthoDB" id="9794671at2"/>
<reference evidence="3 4" key="1">
    <citation type="submission" date="2016-01" db="EMBL/GenBank/DDBJ databases">
        <title>Investigation of taxonomic status of Bacillus aminovorans.</title>
        <authorList>
            <person name="Verma A."/>
            <person name="Pal Y."/>
            <person name="Krishnamurthi S."/>
        </authorList>
    </citation>
    <scope>NUCLEOTIDE SEQUENCE [LARGE SCALE GENOMIC DNA]</scope>
    <source>
        <strain evidence="3 4">DSM 4337</strain>
    </source>
</reference>
<dbReference type="GO" id="GO:0030435">
    <property type="term" value="P:sporulation resulting in formation of a cellular spore"/>
    <property type="evidence" value="ECO:0007669"/>
    <property type="project" value="InterPro"/>
</dbReference>
<evidence type="ECO:0000313" key="4">
    <source>
        <dbReference type="Proteomes" id="UP000077271"/>
    </source>
</evidence>
<dbReference type="Proteomes" id="UP000077271">
    <property type="component" value="Unassembled WGS sequence"/>
</dbReference>
<evidence type="ECO:0000313" key="3">
    <source>
        <dbReference type="EMBL" id="OAH54443.1"/>
    </source>
</evidence>
<keyword evidence="1" id="KW-0812">Transmembrane</keyword>
<dbReference type="PANTHER" id="PTHR30032:SF4">
    <property type="entry name" value="AMIDASE ENHANCER"/>
    <property type="match status" value="1"/>
</dbReference>
<dbReference type="NCBIfam" id="TIGR02870">
    <property type="entry name" value="spore_II_D"/>
    <property type="match status" value="1"/>
</dbReference>
<dbReference type="InterPro" id="IPR014225">
    <property type="entry name" value="Spore_II_D_firmicutes"/>
</dbReference>
<keyword evidence="1" id="KW-0472">Membrane</keyword>
<dbReference type="AlphaFoldDB" id="A0A177KM45"/>
<evidence type="ECO:0000259" key="2">
    <source>
        <dbReference type="Pfam" id="PF08486"/>
    </source>
</evidence>
<organism evidence="3 4">
    <name type="scientific">Domibacillus aminovorans</name>
    <dbReference type="NCBI Taxonomy" id="29332"/>
    <lineage>
        <taxon>Bacteria</taxon>
        <taxon>Bacillati</taxon>
        <taxon>Bacillota</taxon>
        <taxon>Bacilli</taxon>
        <taxon>Bacillales</taxon>
        <taxon>Bacillaceae</taxon>
        <taxon>Domibacillus</taxon>
    </lineage>
</organism>
<protein>
    <submittedName>
        <fullName evidence="3">Stage II sporulation protein D</fullName>
    </submittedName>
</protein>
<dbReference type="InterPro" id="IPR051922">
    <property type="entry name" value="Bact_Sporulation_Assoc"/>
</dbReference>
<gene>
    <name evidence="3" type="ORF">AWH48_07530</name>
</gene>
<feature type="transmembrane region" description="Helical" evidence="1">
    <location>
        <begin position="17"/>
        <end position="38"/>
    </location>
</feature>
<proteinExistence type="predicted"/>
<dbReference type="NCBIfam" id="TIGR02669">
    <property type="entry name" value="SpoIID_LytB"/>
    <property type="match status" value="1"/>
</dbReference>
<sequence length="322" mass="35580">MHIPFYTAGRDFVLKKALYLFLFILIATIAIPAVGLFLTEEKTIQQKEEPSPSVDVVRSDSQETESVLLEDYVVGVVAAEMPATFEKEALKAQAVAARTFMLTQTLAGLKVTDTVNDQVFKDEEELKETWGTQFEENKQKIEEAAKETEGEVLVYNGEPITAAFFSSGNGKTENAEEYWQSPLPYLISVESPWDEAAPNFEQDVVIPRAEVEDKLGVSLPKSGEVGTVTARTAGGRVGEIQIDGKSFTGREMRETLELPSADFQMFVKGDNVVMTTKGYGHGIGMSQYGANGMAKEGKKYTDIMTHYYPGTSIESVDNFFKK</sequence>
<dbReference type="PANTHER" id="PTHR30032">
    <property type="entry name" value="N-ACETYLMURAMOYL-L-ALANINE AMIDASE-RELATED"/>
    <property type="match status" value="1"/>
</dbReference>
<name>A0A177KM45_9BACI</name>
<dbReference type="Pfam" id="PF08486">
    <property type="entry name" value="SpoIID"/>
    <property type="match status" value="1"/>
</dbReference>
<feature type="domain" description="Sporulation stage II protein D amidase enhancer LytB N-terminal" evidence="2">
    <location>
        <begin position="61"/>
        <end position="155"/>
    </location>
</feature>
<accession>A0A177KM45</accession>
<dbReference type="RefSeq" id="WP_063975110.1">
    <property type="nucleotide sequence ID" value="NZ_LQWZ01000033.1"/>
</dbReference>
<comment type="caution">
    <text evidence="3">The sequence shown here is derived from an EMBL/GenBank/DDBJ whole genome shotgun (WGS) entry which is preliminary data.</text>
</comment>
<dbReference type="GO" id="GO:0030288">
    <property type="term" value="C:outer membrane-bounded periplasmic space"/>
    <property type="evidence" value="ECO:0007669"/>
    <property type="project" value="TreeGrafter"/>
</dbReference>
<dbReference type="EMBL" id="LQWZ01000033">
    <property type="protein sequence ID" value="OAH54443.1"/>
    <property type="molecule type" value="Genomic_DNA"/>
</dbReference>